<proteinExistence type="inferred from homology"/>
<keyword evidence="4" id="KW-0812">Transmembrane</keyword>
<dbReference type="CDD" id="cd02440">
    <property type="entry name" value="AdoMet_MTases"/>
    <property type="match status" value="1"/>
</dbReference>
<feature type="region of interest" description="Disordered" evidence="3">
    <location>
        <begin position="1090"/>
        <end position="1110"/>
    </location>
</feature>
<keyword evidence="4" id="KW-0472">Membrane</keyword>
<dbReference type="Gene3D" id="3.40.50.150">
    <property type="entry name" value="Vaccinia Virus protein VP39"/>
    <property type="match status" value="1"/>
</dbReference>
<evidence type="ECO:0000313" key="6">
    <source>
        <dbReference type="EMBL" id="CAD7277631.1"/>
    </source>
</evidence>
<feature type="compositionally biased region" description="Basic and acidic residues" evidence="3">
    <location>
        <begin position="1100"/>
        <end position="1109"/>
    </location>
</feature>
<feature type="domain" description="Peptidase S1" evidence="5">
    <location>
        <begin position="585"/>
        <end position="865"/>
    </location>
</feature>
<dbReference type="Pfam" id="PF02353">
    <property type="entry name" value="CMAS"/>
    <property type="match status" value="1"/>
</dbReference>
<dbReference type="InterPro" id="IPR001254">
    <property type="entry name" value="Trypsin_dom"/>
</dbReference>
<keyword evidence="1" id="KW-1015">Disulfide bond</keyword>
<feature type="domain" description="Peptidase S1" evidence="5">
    <location>
        <begin position="314"/>
        <end position="545"/>
    </location>
</feature>
<dbReference type="SUPFAM" id="SSF50494">
    <property type="entry name" value="Trypsin-like serine proteases"/>
    <property type="match status" value="2"/>
</dbReference>
<comment type="similarity">
    <text evidence="2">Belongs to the peptidase S1 family. CLIP subfamily.</text>
</comment>
<evidence type="ECO:0000256" key="1">
    <source>
        <dbReference type="ARBA" id="ARBA00023157"/>
    </source>
</evidence>
<keyword evidence="7" id="KW-1185">Reference proteome</keyword>
<dbReference type="PANTHER" id="PTHR24256">
    <property type="entry name" value="TRYPTASE-RELATED"/>
    <property type="match status" value="1"/>
</dbReference>
<dbReference type="SUPFAM" id="SSF53335">
    <property type="entry name" value="S-adenosyl-L-methionine-dependent methyltransferases"/>
    <property type="match status" value="1"/>
</dbReference>
<accession>A0A7R9GEE7</accession>
<protein>
    <recommendedName>
        <fullName evidence="5">Peptidase S1 domain-containing protein</fullName>
    </recommendedName>
</protein>
<organism evidence="6">
    <name type="scientific">Notodromas monacha</name>
    <dbReference type="NCBI Taxonomy" id="399045"/>
    <lineage>
        <taxon>Eukaryota</taxon>
        <taxon>Metazoa</taxon>
        <taxon>Ecdysozoa</taxon>
        <taxon>Arthropoda</taxon>
        <taxon>Crustacea</taxon>
        <taxon>Oligostraca</taxon>
        <taxon>Ostracoda</taxon>
        <taxon>Podocopa</taxon>
        <taxon>Podocopida</taxon>
        <taxon>Cypridocopina</taxon>
        <taxon>Cypridoidea</taxon>
        <taxon>Cyprididae</taxon>
        <taxon>Notodromas</taxon>
    </lineage>
</organism>
<dbReference type="OrthoDB" id="5565075at2759"/>
<evidence type="ECO:0000256" key="2">
    <source>
        <dbReference type="ARBA" id="ARBA00024195"/>
    </source>
</evidence>
<reference evidence="6" key="1">
    <citation type="submission" date="2020-11" db="EMBL/GenBank/DDBJ databases">
        <authorList>
            <person name="Tran Van P."/>
        </authorList>
    </citation>
    <scope>NUCLEOTIDE SEQUENCE</scope>
</reference>
<evidence type="ECO:0000256" key="3">
    <source>
        <dbReference type="SAM" id="MobiDB-lite"/>
    </source>
</evidence>
<dbReference type="InterPro" id="IPR029063">
    <property type="entry name" value="SAM-dependent_MTases_sf"/>
</dbReference>
<dbReference type="PROSITE" id="PS50240">
    <property type="entry name" value="TRYPSIN_DOM"/>
    <property type="match status" value="2"/>
</dbReference>
<evidence type="ECO:0000313" key="7">
    <source>
        <dbReference type="Proteomes" id="UP000678499"/>
    </source>
</evidence>
<dbReference type="GO" id="GO:0006508">
    <property type="term" value="P:proteolysis"/>
    <property type="evidence" value="ECO:0007669"/>
    <property type="project" value="InterPro"/>
</dbReference>
<dbReference type="InterPro" id="IPR051487">
    <property type="entry name" value="Ser/Thr_Proteases_Immune/Dev"/>
</dbReference>
<dbReference type="GO" id="GO:0004252">
    <property type="term" value="F:serine-type endopeptidase activity"/>
    <property type="evidence" value="ECO:0007669"/>
    <property type="project" value="InterPro"/>
</dbReference>
<dbReference type="EMBL" id="CAJPEX010000964">
    <property type="protein sequence ID" value="CAG0917783.1"/>
    <property type="molecule type" value="Genomic_DNA"/>
</dbReference>
<evidence type="ECO:0000259" key="5">
    <source>
        <dbReference type="PROSITE" id="PS50240"/>
    </source>
</evidence>
<dbReference type="SMART" id="SM00020">
    <property type="entry name" value="Tryp_SPc"/>
    <property type="match status" value="1"/>
</dbReference>
<dbReference type="Gene3D" id="2.40.10.10">
    <property type="entry name" value="Trypsin-like serine proteases"/>
    <property type="match status" value="2"/>
</dbReference>
<evidence type="ECO:0000256" key="4">
    <source>
        <dbReference type="SAM" id="Phobius"/>
    </source>
</evidence>
<keyword evidence="4" id="KW-1133">Transmembrane helix</keyword>
<sequence length="1157" mass="126963">MPHQAHLVTIQWMEALRRNSEKKKFVRGGDAGPDHVQHLMMVSSSYYILAAVVVGVAAVAYTWWRLVGRAAIHRRAHRIMSDMLSDAGVVTGRDVVVHDTGAFVEWMRNGSLGIGETYMRRDWDTREMSLDEVLFRLLMLPRETKRRLFKSWSTRWVALATRVLNMQSESRAKMVADAHYNLGNEFFKLWLDANMQYSCAYWKGVETLDEAQVNKMRLLARKLKLEERKDAGLGSSSSSSSSQPLEVLDLGCGWGTLACYLAENYNVRVTGVNISVEQGPSLDSYQPQERMATSEIISSWIRSLYNFLNPGARILGGTDVMKKSQANYMVAIVYRPVKVLRKWFGIPICSGSLLSRYYVLTAASCFSFIENADINVMAHTLKPFWKTPGRDNVDVLNKTFYPGYDFKANPVKDDLAVVGIEDRLPYFNQNLNAIALPTTCCAGGTEGCCTNSATADFRNQVLKSVGYGLQQNVTLSGLVFQNMICLTPNPGTGNCPFDYGGPILNTKNEIVGVLTLLVSCTESDKISLGNELSGDHLSWVKSTANQPPSNGLDLCKGQVLDREGKLLAELVCLAKIPYMGAGARILGGTDVEKQYQANYMVAIVYRPVSILRKWIGIPVCSGSLLSRYYVLTAASCFSQIKNADINVMAYTLKPFWKTPGREILEITNKTFYPGYDIDASAVKDDLAVIGIEDLLPTFNDDLNAISLPTTCCYGGTEGCCTNSATADFRDQELKSVGYGLQQNVSYTELDFYGGLALVKPVINQRLRTLSQKVNLTDAECGVKISNLTGTDFGASAATIFGTMICLTPNPGTGNCPADFGGPILNSKNQIVGVLTVLVSCTESDRVNVANELTGNHLSWVKSTAKLTNVIASTLKPFWKTPGRDILEIVNKTFYPGYDFKANPVKDDLAILAINDRRMPNFDNNLNATHLPTFCCAGGTEGCCTNSATANFRNQVLKSVGYGLQQNITFAGLGNIIYIYFSTDFNGALALFEPLSQQRLRTIDQKVDLTDAECGAKISNITGTDFGASAATNPDLPHSKPRDRKLSNFNGALALFEPLSQQRLRTIDQKVDLTDAECGAKISNITGTDFGASAATNPDLPHSKPRDRKLSRPILNTKNQIVGVLTILVSCTESDKISLGNELTGEHLSWVKATANLT</sequence>
<feature type="transmembrane region" description="Helical" evidence="4">
    <location>
        <begin position="46"/>
        <end position="64"/>
    </location>
</feature>
<dbReference type="AlphaFoldDB" id="A0A7R9GEE7"/>
<gene>
    <name evidence="6" type="ORF">NMOB1V02_LOCUS5359</name>
</gene>
<dbReference type="Proteomes" id="UP000678499">
    <property type="component" value="Unassembled WGS sequence"/>
</dbReference>
<dbReference type="Pfam" id="PF00089">
    <property type="entry name" value="Trypsin"/>
    <property type="match status" value="2"/>
</dbReference>
<dbReference type="EMBL" id="OA883001">
    <property type="protein sequence ID" value="CAD7277631.1"/>
    <property type="molecule type" value="Genomic_DNA"/>
</dbReference>
<name>A0A7R9GEE7_9CRUS</name>
<dbReference type="InterPro" id="IPR009003">
    <property type="entry name" value="Peptidase_S1_PA"/>
</dbReference>
<dbReference type="InterPro" id="IPR043504">
    <property type="entry name" value="Peptidase_S1_PA_chymotrypsin"/>
</dbReference>